<proteinExistence type="predicted"/>
<sequence>MLTAPGVFTAAASATLESVAKQMRPAGAAYYSESPCRLLLFNINSVAMKLPSGQQPPAPQPQPVSTTRTGQTPTSGSGEPASGPGQGGQPITPASARQLLDQLQLANRETTLARVAEIIQQQGGKGTDLLLDVRGKSLLVQAATGKTEFAAGDWVKVMRAGNELQLMGKLAPAPEAGIARAMAQRLPWQQSLDAGLAQLLGALKQGLKPDPLPGQLPSTRIPQPLPEAARQAVEQMLSRLPGSTSLSPGDGTQPQVARQVRQWLSESGLFAESRLAQTPSAQLPDLKLALGRIVTTLLAQQGQPPEQFNRLTPLATADLMRAPLQFPQPLTTPQPTASGEPATVGQMLRLLAGMLNRITVNQLHSQALTARGGAEAAAPASTLLLDLPWLTPQNEPRLAQLRIEQYPENKESDHKAATTAVAEWRLSLAMDLDEAGPLHFDVSLRQQSVSARVWAEKQSTLQRINEELPLLRQSLTDLGLEVSDLECRRGTPQGSVTRLEHRLVDTRA</sequence>
<feature type="domain" description="Flagellar hook-length control protein-like C-terminal" evidence="2">
    <location>
        <begin position="420"/>
        <end position="494"/>
    </location>
</feature>
<dbReference type="EMBL" id="FOYV01000001">
    <property type="protein sequence ID" value="SFR41665.1"/>
    <property type="molecule type" value="Genomic_DNA"/>
</dbReference>
<dbReference type="Proteomes" id="UP000199290">
    <property type="component" value="Unassembled WGS sequence"/>
</dbReference>
<keyword evidence="4" id="KW-1185">Reference proteome</keyword>
<evidence type="ECO:0000313" key="3">
    <source>
        <dbReference type="EMBL" id="SFR41665.1"/>
    </source>
</evidence>
<dbReference type="InterPro" id="IPR021136">
    <property type="entry name" value="Flagellar_hook_control-like_C"/>
</dbReference>
<dbReference type="InterPro" id="IPR038610">
    <property type="entry name" value="FliK-like_C_sf"/>
</dbReference>
<dbReference type="Pfam" id="PF02120">
    <property type="entry name" value="Flg_hook"/>
    <property type="match status" value="1"/>
</dbReference>
<organism evidence="3 4">
    <name type="scientific">Marinobacter gudaonensis</name>
    <dbReference type="NCBI Taxonomy" id="375760"/>
    <lineage>
        <taxon>Bacteria</taxon>
        <taxon>Pseudomonadati</taxon>
        <taxon>Pseudomonadota</taxon>
        <taxon>Gammaproteobacteria</taxon>
        <taxon>Pseudomonadales</taxon>
        <taxon>Marinobacteraceae</taxon>
        <taxon>Marinobacter</taxon>
    </lineage>
</organism>
<gene>
    <name evidence="3" type="ORF">SAMN04488073_0830</name>
</gene>
<dbReference type="STRING" id="375760.SAMN04488073_0830"/>
<dbReference type="Gene3D" id="3.30.750.140">
    <property type="match status" value="1"/>
</dbReference>
<evidence type="ECO:0000259" key="2">
    <source>
        <dbReference type="Pfam" id="PF02120"/>
    </source>
</evidence>
<reference evidence="4" key="1">
    <citation type="submission" date="2016-10" db="EMBL/GenBank/DDBJ databases">
        <authorList>
            <person name="Varghese N."/>
            <person name="Submissions S."/>
        </authorList>
    </citation>
    <scope>NUCLEOTIDE SEQUENCE [LARGE SCALE GENOMIC DNA]</scope>
    <source>
        <strain evidence="4">CGMCC 1.6294</strain>
    </source>
</reference>
<feature type="region of interest" description="Disordered" evidence="1">
    <location>
        <begin position="51"/>
        <end position="93"/>
    </location>
</feature>
<protein>
    <submittedName>
        <fullName evidence="3">Hook-length control protein FliK</fullName>
    </submittedName>
</protein>
<name>A0A1I6GHJ1_9GAMM</name>
<feature type="compositionally biased region" description="Polar residues" evidence="1">
    <location>
        <begin position="64"/>
        <end position="77"/>
    </location>
</feature>
<evidence type="ECO:0000256" key="1">
    <source>
        <dbReference type="SAM" id="MobiDB-lite"/>
    </source>
</evidence>
<accession>A0A1I6GHJ1</accession>
<evidence type="ECO:0000313" key="4">
    <source>
        <dbReference type="Proteomes" id="UP000199290"/>
    </source>
</evidence>
<dbReference type="AlphaFoldDB" id="A0A1I6GHJ1"/>